<dbReference type="Gene3D" id="1.10.287.720">
    <property type="entry name" value="Pollen allergen ole e 6"/>
    <property type="match status" value="1"/>
</dbReference>
<feature type="chain" id="PRO_5004549541" evidence="1">
    <location>
        <begin position="27"/>
        <end position="70"/>
    </location>
</feature>
<feature type="signal peptide" evidence="1">
    <location>
        <begin position="1"/>
        <end position="26"/>
    </location>
</feature>
<reference evidence="2 3" key="1">
    <citation type="journal article" date="2013" name="BMC Genomics">
        <title>The miniature genome of a carnivorous plant Genlisea aurea contains a low number of genes and short non-coding sequences.</title>
        <authorList>
            <person name="Leushkin E.V."/>
            <person name="Sutormin R.A."/>
            <person name="Nabieva E.R."/>
            <person name="Penin A.A."/>
            <person name="Kondrashov A.S."/>
            <person name="Logacheva M.D."/>
        </authorList>
    </citation>
    <scope>NUCLEOTIDE SEQUENCE [LARGE SCALE GENOMIC DNA]</scope>
</reference>
<organism evidence="2 3">
    <name type="scientific">Genlisea aurea</name>
    <dbReference type="NCBI Taxonomy" id="192259"/>
    <lineage>
        <taxon>Eukaryota</taxon>
        <taxon>Viridiplantae</taxon>
        <taxon>Streptophyta</taxon>
        <taxon>Embryophyta</taxon>
        <taxon>Tracheophyta</taxon>
        <taxon>Spermatophyta</taxon>
        <taxon>Magnoliopsida</taxon>
        <taxon>eudicotyledons</taxon>
        <taxon>Gunneridae</taxon>
        <taxon>Pentapetalae</taxon>
        <taxon>asterids</taxon>
        <taxon>lamiids</taxon>
        <taxon>Lamiales</taxon>
        <taxon>Lentibulariaceae</taxon>
        <taxon>Genlisea</taxon>
    </lineage>
</organism>
<dbReference type="InterPro" id="IPR015333">
    <property type="entry name" value="Pollen_allergen_ole-e-6"/>
</dbReference>
<name>S8DDP7_9LAMI</name>
<dbReference type="InterPro" id="IPR036466">
    <property type="entry name" value="Pollen_allergen_ole-e-6_sf"/>
</dbReference>
<dbReference type="EMBL" id="AUSU01010192">
    <property type="protein sequence ID" value="EPS57472.1"/>
    <property type="molecule type" value="Genomic_DNA"/>
</dbReference>
<protein>
    <submittedName>
        <fullName evidence="2">Uncharacterized protein</fullName>
    </submittedName>
</protein>
<evidence type="ECO:0000313" key="2">
    <source>
        <dbReference type="EMBL" id="EPS57472.1"/>
    </source>
</evidence>
<sequence>AGEKRIGLFLLFTVVMAAATLDVAAAGGGKSRPSFDECFYSCSKKCTNGGSNTVICGLKCEAKCGVKAVK</sequence>
<evidence type="ECO:0000313" key="3">
    <source>
        <dbReference type="Proteomes" id="UP000015453"/>
    </source>
</evidence>
<accession>S8DDP7</accession>
<dbReference type="Pfam" id="PF09253">
    <property type="entry name" value="Ole_e_6"/>
    <property type="match status" value="1"/>
</dbReference>
<keyword evidence="1" id="KW-0732">Signal</keyword>
<proteinExistence type="predicted"/>
<evidence type="ECO:0000256" key="1">
    <source>
        <dbReference type="SAM" id="SignalP"/>
    </source>
</evidence>
<dbReference type="SUPFAM" id="SSF111388">
    <property type="entry name" value="Pollen allergen ole e 6"/>
    <property type="match status" value="1"/>
</dbReference>
<comment type="caution">
    <text evidence="2">The sequence shown here is derived from an EMBL/GenBank/DDBJ whole genome shotgun (WGS) entry which is preliminary data.</text>
</comment>
<feature type="non-terminal residue" evidence="2">
    <location>
        <position position="70"/>
    </location>
</feature>
<dbReference type="AlphaFoldDB" id="S8DDP7"/>
<dbReference type="Proteomes" id="UP000015453">
    <property type="component" value="Unassembled WGS sequence"/>
</dbReference>
<feature type="non-terminal residue" evidence="2">
    <location>
        <position position="1"/>
    </location>
</feature>
<keyword evidence="3" id="KW-1185">Reference proteome</keyword>
<gene>
    <name evidence="2" type="ORF">M569_17348</name>
</gene>